<dbReference type="SUPFAM" id="SSF53850">
    <property type="entry name" value="Periplasmic binding protein-like II"/>
    <property type="match status" value="1"/>
</dbReference>
<comment type="caution">
    <text evidence="3">The sequence shown here is derived from an EMBL/GenBank/DDBJ whole genome shotgun (WGS) entry which is preliminary data.</text>
</comment>
<dbReference type="EMBL" id="JACRTB010000018">
    <property type="protein sequence ID" value="MBC8576940.1"/>
    <property type="molecule type" value="Genomic_DNA"/>
</dbReference>
<evidence type="ECO:0000313" key="3">
    <source>
        <dbReference type="EMBL" id="MBC8576940.1"/>
    </source>
</evidence>
<evidence type="ECO:0000256" key="2">
    <source>
        <dbReference type="SAM" id="SignalP"/>
    </source>
</evidence>
<evidence type="ECO:0000256" key="1">
    <source>
        <dbReference type="ARBA" id="ARBA00022729"/>
    </source>
</evidence>
<accession>A0ABR7NL28</accession>
<dbReference type="InterPro" id="IPR026045">
    <property type="entry name" value="Ferric-bd"/>
</dbReference>
<dbReference type="PROSITE" id="PS51257">
    <property type="entry name" value="PROKAR_LIPOPROTEIN"/>
    <property type="match status" value="1"/>
</dbReference>
<feature type="chain" id="PRO_5045679422" evidence="2">
    <location>
        <begin position="24"/>
        <end position="339"/>
    </location>
</feature>
<proteinExistence type="predicted"/>
<feature type="signal peptide" evidence="2">
    <location>
        <begin position="1"/>
        <end position="23"/>
    </location>
</feature>
<keyword evidence="1 2" id="KW-0732">Signal</keyword>
<name>A0ABR7NL28_9FIRM</name>
<dbReference type="Pfam" id="PF13343">
    <property type="entry name" value="SBP_bac_6"/>
    <property type="match status" value="1"/>
</dbReference>
<protein>
    <submittedName>
        <fullName evidence="3">ABC transporter substrate-binding protein</fullName>
    </submittedName>
</protein>
<evidence type="ECO:0000313" key="4">
    <source>
        <dbReference type="Proteomes" id="UP000658131"/>
    </source>
</evidence>
<dbReference type="Gene3D" id="3.40.190.10">
    <property type="entry name" value="Periplasmic binding protein-like II"/>
    <property type="match status" value="2"/>
</dbReference>
<dbReference type="Proteomes" id="UP000658131">
    <property type="component" value="Unassembled WGS sequence"/>
</dbReference>
<reference evidence="3 4" key="1">
    <citation type="submission" date="2020-08" db="EMBL/GenBank/DDBJ databases">
        <title>Genome public.</title>
        <authorList>
            <person name="Liu C."/>
            <person name="Sun Q."/>
        </authorList>
    </citation>
    <scope>NUCLEOTIDE SEQUENCE [LARGE SCALE GENOMIC DNA]</scope>
    <source>
        <strain evidence="3 4">BX1</strain>
    </source>
</reference>
<dbReference type="PANTHER" id="PTHR30006:SF2">
    <property type="entry name" value="ABC TRANSPORTER SUBSTRATE-BINDING PROTEIN"/>
    <property type="match status" value="1"/>
</dbReference>
<sequence>MIKQVLISALCVLLAGCGAESSAAPPPEPDSPASYTGRVMLYSSMQENQILALKEGFEDKYPNVTMDYYFGGTGKVLTKIATENQSGHVLADVIWVGDPSDYLDMKSAGILSPYISPQGIRIDSAYIDPDHYFTGARLMNVGIAYNTDLITAAEAPKNWNDLLNPRWNGQVIMTDPGSSGTVKYFVGALMADDRYGTDYFVRLQANGCELESGTNATHRQVAEGNFPVGICLDYVVASFADAGEPLAFLYPKDLISIYSPVGLVANCPNERNGKLLYDFILSREGQEILVKNNLMSIRKDIEQPNTDFEAIAQRSLPTDAHWIAEHAGQIMADFDGIFQ</sequence>
<gene>
    <name evidence="3" type="ORF">H8717_11060</name>
</gene>
<organism evidence="3 4">
    <name type="scientific">Yanshouia hominis</name>
    <dbReference type="NCBI Taxonomy" id="2763673"/>
    <lineage>
        <taxon>Bacteria</taxon>
        <taxon>Bacillati</taxon>
        <taxon>Bacillota</taxon>
        <taxon>Clostridia</taxon>
        <taxon>Eubacteriales</taxon>
        <taxon>Oscillospiraceae</taxon>
        <taxon>Yanshouia</taxon>
    </lineage>
</organism>
<dbReference type="CDD" id="cd13547">
    <property type="entry name" value="PBP2_Fbp_like_2"/>
    <property type="match status" value="1"/>
</dbReference>
<dbReference type="PIRSF" id="PIRSF002825">
    <property type="entry name" value="CfbpA"/>
    <property type="match status" value="1"/>
</dbReference>
<keyword evidence="4" id="KW-1185">Reference proteome</keyword>
<dbReference type="PANTHER" id="PTHR30006">
    <property type="entry name" value="THIAMINE-BINDING PERIPLASMIC PROTEIN-RELATED"/>
    <property type="match status" value="1"/>
</dbReference>
<dbReference type="RefSeq" id="WP_262400415.1">
    <property type="nucleotide sequence ID" value="NZ_JACRTB010000018.1"/>
</dbReference>